<gene>
    <name evidence="4" type="ORF">SAMN05660461_5750</name>
</gene>
<evidence type="ECO:0000313" key="4">
    <source>
        <dbReference type="EMBL" id="SKD09857.1"/>
    </source>
</evidence>
<dbReference type="Proteomes" id="UP000190166">
    <property type="component" value="Unassembled WGS sequence"/>
</dbReference>
<proteinExistence type="predicted"/>
<dbReference type="PANTHER" id="PTHR30273">
    <property type="entry name" value="PERIPLASMIC SIGNAL SENSOR AND SIGMA FACTOR ACTIVATOR FECR-RELATED"/>
    <property type="match status" value="1"/>
</dbReference>
<dbReference type="GO" id="GO:0016989">
    <property type="term" value="F:sigma factor antagonist activity"/>
    <property type="evidence" value="ECO:0007669"/>
    <property type="project" value="TreeGrafter"/>
</dbReference>
<dbReference type="InterPro" id="IPR006860">
    <property type="entry name" value="FecR"/>
</dbReference>
<keyword evidence="5" id="KW-1185">Reference proteome</keyword>
<dbReference type="PANTHER" id="PTHR30273:SF2">
    <property type="entry name" value="PROTEIN FECR"/>
    <property type="match status" value="1"/>
</dbReference>
<dbReference type="PIRSF" id="PIRSF018266">
    <property type="entry name" value="FecR"/>
    <property type="match status" value="1"/>
</dbReference>
<sequence>MEMNELAILSKKYLAGAASDEEKDRLLQWYNAYDEQSLTARLTVAETETEAAMEQRMRHRLIAATAPASRVVPMQRRKGWRVAAAVLLLVTAGASFYVWQPGKKQVLAEKAATIMPGSDKATLTLADGTVVNLDSAGTGVLTVQGNSKVEKTTHGQIVYKNEEATASAVAYNVLRTPRGGQYKITLPDGTDVWLNASSSISYPTAFTGKERTVSITGEAYFEVAGDVESPFTVKVNNMEVLVLGTHFNINAYADESTINTTLLEGAVLVKTSSAMRHLNPGQQAKATPAGDGIIKVGRVDVNSAIAWKNGYFSFEEADIPTVMRQLSRWYNIEVKYSDKIPGETFTGEIGRSLTQEQLLKVLSQAKINFKVEEGRRIIIYP</sequence>
<organism evidence="4 5">
    <name type="scientific">Chitinophaga ginsengisegetis</name>
    <dbReference type="NCBI Taxonomy" id="393003"/>
    <lineage>
        <taxon>Bacteria</taxon>
        <taxon>Pseudomonadati</taxon>
        <taxon>Bacteroidota</taxon>
        <taxon>Chitinophagia</taxon>
        <taxon>Chitinophagales</taxon>
        <taxon>Chitinophagaceae</taxon>
        <taxon>Chitinophaga</taxon>
    </lineage>
</organism>
<feature type="domain" description="Protein FecR C-terminal" evidence="3">
    <location>
        <begin position="311"/>
        <end position="379"/>
    </location>
</feature>
<dbReference type="AlphaFoldDB" id="A0A1T5PB83"/>
<feature type="transmembrane region" description="Helical" evidence="1">
    <location>
        <begin position="79"/>
        <end position="99"/>
    </location>
</feature>
<evidence type="ECO:0000259" key="3">
    <source>
        <dbReference type="Pfam" id="PF16344"/>
    </source>
</evidence>
<dbReference type="EMBL" id="FUZZ01000005">
    <property type="protein sequence ID" value="SKD09857.1"/>
    <property type="molecule type" value="Genomic_DNA"/>
</dbReference>
<dbReference type="Gene3D" id="3.55.50.30">
    <property type="match status" value="1"/>
</dbReference>
<protein>
    <submittedName>
        <fullName evidence="4">FecR family protein</fullName>
    </submittedName>
</protein>
<evidence type="ECO:0000259" key="2">
    <source>
        <dbReference type="Pfam" id="PF04773"/>
    </source>
</evidence>
<dbReference type="STRING" id="393003.SAMN05660461_5750"/>
<feature type="domain" description="FecR protein" evidence="2">
    <location>
        <begin position="173"/>
        <end position="267"/>
    </location>
</feature>
<dbReference type="InterPro" id="IPR012373">
    <property type="entry name" value="Ferrdict_sens_TM"/>
</dbReference>
<dbReference type="InterPro" id="IPR032508">
    <property type="entry name" value="FecR_C"/>
</dbReference>
<dbReference type="RefSeq" id="WP_079472995.1">
    <property type="nucleotide sequence ID" value="NZ_FUZZ01000005.1"/>
</dbReference>
<keyword evidence="1" id="KW-0812">Transmembrane</keyword>
<accession>A0A1T5PB83</accession>
<evidence type="ECO:0000256" key="1">
    <source>
        <dbReference type="SAM" id="Phobius"/>
    </source>
</evidence>
<dbReference type="Gene3D" id="2.60.120.1440">
    <property type="match status" value="1"/>
</dbReference>
<keyword evidence="1" id="KW-1133">Transmembrane helix</keyword>
<name>A0A1T5PB83_9BACT</name>
<keyword evidence="1" id="KW-0472">Membrane</keyword>
<reference evidence="4 5" key="1">
    <citation type="submission" date="2017-02" db="EMBL/GenBank/DDBJ databases">
        <authorList>
            <person name="Peterson S.W."/>
        </authorList>
    </citation>
    <scope>NUCLEOTIDE SEQUENCE [LARGE SCALE GENOMIC DNA]</scope>
    <source>
        <strain evidence="4 5">DSM 18108</strain>
    </source>
</reference>
<dbReference type="Pfam" id="PF04773">
    <property type="entry name" value="FecR"/>
    <property type="match status" value="1"/>
</dbReference>
<dbReference type="FunFam" id="2.60.120.1440:FF:000001">
    <property type="entry name" value="Putative anti-sigma factor"/>
    <property type="match status" value="1"/>
</dbReference>
<evidence type="ECO:0000313" key="5">
    <source>
        <dbReference type="Proteomes" id="UP000190166"/>
    </source>
</evidence>
<dbReference type="Pfam" id="PF16344">
    <property type="entry name" value="FecR_C"/>
    <property type="match status" value="1"/>
</dbReference>